<feature type="compositionally biased region" description="Low complexity" evidence="1">
    <location>
        <begin position="76"/>
        <end position="91"/>
    </location>
</feature>
<evidence type="ECO:0000256" key="1">
    <source>
        <dbReference type="SAM" id="MobiDB-lite"/>
    </source>
</evidence>
<name>A0ABU6VJR8_9FABA</name>
<dbReference type="PANTHER" id="PTHR35123:SF2">
    <property type="entry name" value="UBIQUITIN CARBOXYL-TERMINAL HYDROLASE-LIKE PROTEIN"/>
    <property type="match status" value="1"/>
</dbReference>
<evidence type="ECO:0000313" key="3">
    <source>
        <dbReference type="Proteomes" id="UP001341840"/>
    </source>
</evidence>
<sequence>MSAPADEISNVVHASVADDDDDDDDDEEEEIAAAPIGGKARRRRGGGFGKAKEMAMHQFTKAKSQLRRVRSRRALLRSSSSSTSSANASKRGFSGKVTSVRGSDDYYSGSKCKFCFSRPRVLESSDEGGGSSVISDPNDAKFTNAMLTLLIEKNDFYSKECNPHMD</sequence>
<protein>
    <submittedName>
        <fullName evidence="2">Uncharacterized protein</fullName>
    </submittedName>
</protein>
<accession>A0ABU6VJR8</accession>
<dbReference type="EMBL" id="JASCZI010151391">
    <property type="protein sequence ID" value="MED6172541.1"/>
    <property type="molecule type" value="Genomic_DNA"/>
</dbReference>
<feature type="compositionally biased region" description="Basic residues" evidence="1">
    <location>
        <begin position="64"/>
        <end position="75"/>
    </location>
</feature>
<dbReference type="Proteomes" id="UP001341840">
    <property type="component" value="Unassembled WGS sequence"/>
</dbReference>
<dbReference type="PANTHER" id="PTHR35123">
    <property type="entry name" value="OS07G0633900 PROTEIN-RELATED"/>
    <property type="match status" value="1"/>
</dbReference>
<proteinExistence type="predicted"/>
<evidence type="ECO:0000313" key="2">
    <source>
        <dbReference type="EMBL" id="MED6172541.1"/>
    </source>
</evidence>
<comment type="caution">
    <text evidence="2">The sequence shown here is derived from an EMBL/GenBank/DDBJ whole genome shotgun (WGS) entry which is preliminary data.</text>
</comment>
<reference evidence="2 3" key="1">
    <citation type="journal article" date="2023" name="Plants (Basel)">
        <title>Bridging the Gap: Combining Genomics and Transcriptomics Approaches to Understand Stylosanthes scabra, an Orphan Legume from the Brazilian Caatinga.</title>
        <authorList>
            <person name="Ferreira-Neto J.R.C."/>
            <person name="da Silva M.D."/>
            <person name="Binneck E."/>
            <person name="de Melo N.F."/>
            <person name="da Silva R.H."/>
            <person name="de Melo A.L.T.M."/>
            <person name="Pandolfi V."/>
            <person name="Bustamante F.O."/>
            <person name="Brasileiro-Vidal A.C."/>
            <person name="Benko-Iseppon A.M."/>
        </authorList>
    </citation>
    <scope>NUCLEOTIDE SEQUENCE [LARGE SCALE GENOMIC DNA]</scope>
    <source>
        <tissue evidence="2">Leaves</tissue>
    </source>
</reference>
<feature type="compositionally biased region" description="Acidic residues" evidence="1">
    <location>
        <begin position="17"/>
        <end position="31"/>
    </location>
</feature>
<keyword evidence="3" id="KW-1185">Reference proteome</keyword>
<feature type="region of interest" description="Disordered" evidence="1">
    <location>
        <begin position="1"/>
        <end position="97"/>
    </location>
</feature>
<organism evidence="2 3">
    <name type="scientific">Stylosanthes scabra</name>
    <dbReference type="NCBI Taxonomy" id="79078"/>
    <lineage>
        <taxon>Eukaryota</taxon>
        <taxon>Viridiplantae</taxon>
        <taxon>Streptophyta</taxon>
        <taxon>Embryophyta</taxon>
        <taxon>Tracheophyta</taxon>
        <taxon>Spermatophyta</taxon>
        <taxon>Magnoliopsida</taxon>
        <taxon>eudicotyledons</taxon>
        <taxon>Gunneridae</taxon>
        <taxon>Pentapetalae</taxon>
        <taxon>rosids</taxon>
        <taxon>fabids</taxon>
        <taxon>Fabales</taxon>
        <taxon>Fabaceae</taxon>
        <taxon>Papilionoideae</taxon>
        <taxon>50 kb inversion clade</taxon>
        <taxon>dalbergioids sensu lato</taxon>
        <taxon>Dalbergieae</taxon>
        <taxon>Pterocarpus clade</taxon>
        <taxon>Stylosanthes</taxon>
    </lineage>
</organism>
<gene>
    <name evidence="2" type="ORF">PIB30_051013</name>
</gene>